<protein>
    <submittedName>
        <fullName evidence="2">Uncharacterized protein</fullName>
    </submittedName>
</protein>
<evidence type="ECO:0000313" key="2">
    <source>
        <dbReference type="EMBL" id="MED6152632.1"/>
    </source>
</evidence>
<evidence type="ECO:0000313" key="3">
    <source>
        <dbReference type="Proteomes" id="UP001341840"/>
    </source>
</evidence>
<sequence>KKQEQILEIKSLQSEIWKLNWGKFGNSIGANAFPSNTEDNPKGECKAITLRSGRALEDVSKKVNVQPTIEQGNENATKEGKLQQPQQVQKPAKNQQKRRTTYPSLNKYGRR</sequence>
<reference evidence="2 3" key="1">
    <citation type="journal article" date="2023" name="Plants (Basel)">
        <title>Bridging the Gap: Combining Genomics and Transcriptomics Approaches to Understand Stylosanthes scabra, an Orphan Legume from the Brazilian Caatinga.</title>
        <authorList>
            <person name="Ferreira-Neto J.R.C."/>
            <person name="da Silva M.D."/>
            <person name="Binneck E."/>
            <person name="de Melo N.F."/>
            <person name="da Silva R.H."/>
            <person name="de Melo A.L.T.M."/>
            <person name="Pandolfi V."/>
            <person name="Bustamante F.O."/>
            <person name="Brasileiro-Vidal A.C."/>
            <person name="Benko-Iseppon A.M."/>
        </authorList>
    </citation>
    <scope>NUCLEOTIDE SEQUENCE [LARGE SCALE GENOMIC DNA]</scope>
    <source>
        <tissue evidence="2">Leaves</tissue>
    </source>
</reference>
<feature type="compositionally biased region" description="Polar residues" evidence="1">
    <location>
        <begin position="83"/>
        <end position="94"/>
    </location>
</feature>
<evidence type="ECO:0000256" key="1">
    <source>
        <dbReference type="SAM" id="MobiDB-lite"/>
    </source>
</evidence>
<gene>
    <name evidence="2" type="ORF">PIB30_093818</name>
</gene>
<accession>A0ABU6TUQ6</accession>
<dbReference type="Proteomes" id="UP001341840">
    <property type="component" value="Unassembled WGS sequence"/>
</dbReference>
<name>A0ABU6TUQ6_9FABA</name>
<feature type="compositionally biased region" description="Polar residues" evidence="1">
    <location>
        <begin position="63"/>
        <end position="75"/>
    </location>
</feature>
<feature type="region of interest" description="Disordered" evidence="1">
    <location>
        <begin position="59"/>
        <end position="111"/>
    </location>
</feature>
<feature type="non-terminal residue" evidence="2">
    <location>
        <position position="1"/>
    </location>
</feature>
<keyword evidence="3" id="KW-1185">Reference proteome</keyword>
<organism evidence="2 3">
    <name type="scientific">Stylosanthes scabra</name>
    <dbReference type="NCBI Taxonomy" id="79078"/>
    <lineage>
        <taxon>Eukaryota</taxon>
        <taxon>Viridiplantae</taxon>
        <taxon>Streptophyta</taxon>
        <taxon>Embryophyta</taxon>
        <taxon>Tracheophyta</taxon>
        <taxon>Spermatophyta</taxon>
        <taxon>Magnoliopsida</taxon>
        <taxon>eudicotyledons</taxon>
        <taxon>Gunneridae</taxon>
        <taxon>Pentapetalae</taxon>
        <taxon>rosids</taxon>
        <taxon>fabids</taxon>
        <taxon>Fabales</taxon>
        <taxon>Fabaceae</taxon>
        <taxon>Papilionoideae</taxon>
        <taxon>50 kb inversion clade</taxon>
        <taxon>dalbergioids sensu lato</taxon>
        <taxon>Dalbergieae</taxon>
        <taxon>Pterocarpus clade</taxon>
        <taxon>Stylosanthes</taxon>
    </lineage>
</organism>
<comment type="caution">
    <text evidence="2">The sequence shown here is derived from an EMBL/GenBank/DDBJ whole genome shotgun (WGS) entry which is preliminary data.</text>
</comment>
<proteinExistence type="predicted"/>
<dbReference type="EMBL" id="JASCZI010092649">
    <property type="protein sequence ID" value="MED6152632.1"/>
    <property type="molecule type" value="Genomic_DNA"/>
</dbReference>